<dbReference type="OMA" id="ITQNECE"/>
<evidence type="ECO:0000259" key="3">
    <source>
        <dbReference type="PROSITE" id="PS51448"/>
    </source>
</evidence>
<protein>
    <recommendedName>
        <fullName evidence="3">P-type domain-containing protein</fullName>
    </recommendedName>
</protein>
<dbReference type="AlphaFoldDB" id="A0A7M7SXG2"/>
<proteinExistence type="predicted"/>
<dbReference type="SUPFAM" id="SSF74650">
    <property type="entry name" value="Galactose mutarotase-like"/>
    <property type="match status" value="1"/>
</dbReference>
<keyword evidence="1" id="KW-1015">Disulfide bond</keyword>
<dbReference type="RefSeq" id="XP_030838431.1">
    <property type="nucleotide sequence ID" value="XM_030982571.1"/>
</dbReference>
<dbReference type="GeneID" id="115922845"/>
<dbReference type="PROSITE" id="PS51448">
    <property type="entry name" value="P_TREFOIL_2"/>
    <property type="match status" value="1"/>
</dbReference>
<evidence type="ECO:0000313" key="4">
    <source>
        <dbReference type="EnsemblMetazoa" id="XP_030838431"/>
    </source>
</evidence>
<reference evidence="5" key="1">
    <citation type="submission" date="2015-02" db="EMBL/GenBank/DDBJ databases">
        <title>Genome sequencing for Strongylocentrotus purpuratus.</title>
        <authorList>
            <person name="Murali S."/>
            <person name="Liu Y."/>
            <person name="Vee V."/>
            <person name="English A."/>
            <person name="Wang M."/>
            <person name="Skinner E."/>
            <person name="Han Y."/>
            <person name="Muzny D.M."/>
            <person name="Worley K.C."/>
            <person name="Gibbs R.A."/>
        </authorList>
    </citation>
    <scope>NUCLEOTIDE SEQUENCE</scope>
</reference>
<name>A0A7M7SXG2_STRPU</name>
<dbReference type="Proteomes" id="UP000007110">
    <property type="component" value="Unassembled WGS sequence"/>
</dbReference>
<dbReference type="InterPro" id="IPR044913">
    <property type="entry name" value="P_trefoil_dom_sf"/>
</dbReference>
<feature type="domain" description="P-type" evidence="3">
    <location>
        <begin position="50"/>
        <end position="94"/>
    </location>
</feature>
<evidence type="ECO:0000256" key="2">
    <source>
        <dbReference type="PROSITE-ProRule" id="PRU00779"/>
    </source>
</evidence>
<dbReference type="GO" id="GO:0003824">
    <property type="term" value="F:catalytic activity"/>
    <property type="evidence" value="ECO:0007669"/>
    <property type="project" value="InterPro"/>
</dbReference>
<comment type="caution">
    <text evidence="2">Lacks conserved residue(s) required for the propagation of feature annotation.</text>
</comment>
<dbReference type="OrthoDB" id="5839090at2759"/>
<evidence type="ECO:0000313" key="5">
    <source>
        <dbReference type="Proteomes" id="UP000007110"/>
    </source>
</evidence>
<dbReference type="Pfam" id="PF00088">
    <property type="entry name" value="Trefoil"/>
    <property type="match status" value="1"/>
</dbReference>
<dbReference type="InParanoid" id="A0A7M7SXG2"/>
<evidence type="ECO:0000256" key="1">
    <source>
        <dbReference type="ARBA" id="ARBA00023157"/>
    </source>
</evidence>
<sequence>MEFGNKVILFLLAAILFIGIGLGLGLGLGLSRRAPNDLAGVPEPTEGPEEPVQEALQRIDCYPDPGATEETCEARGCRWSFTDVEGAPWCYYPKQVDVPGYTMVSAVVRNSLGFEAVLQRRATPVRYGRPVVRLLFKVELQTDKRVRFKLTDMDNERYEVPVIDFEGPDQPADDLDYEFIYAPDPFSFKIRRKSNGAIM</sequence>
<reference evidence="4" key="2">
    <citation type="submission" date="2021-01" db="UniProtKB">
        <authorList>
            <consortium name="EnsemblMetazoa"/>
        </authorList>
    </citation>
    <scope>IDENTIFICATION</scope>
</reference>
<organism evidence="4 5">
    <name type="scientific">Strongylocentrotus purpuratus</name>
    <name type="common">Purple sea urchin</name>
    <dbReference type="NCBI Taxonomy" id="7668"/>
    <lineage>
        <taxon>Eukaryota</taxon>
        <taxon>Metazoa</taxon>
        <taxon>Echinodermata</taxon>
        <taxon>Eleutherozoa</taxon>
        <taxon>Echinozoa</taxon>
        <taxon>Echinoidea</taxon>
        <taxon>Euechinoidea</taxon>
        <taxon>Echinacea</taxon>
        <taxon>Camarodonta</taxon>
        <taxon>Echinidea</taxon>
        <taxon>Strongylocentrotidae</taxon>
        <taxon>Strongylocentrotus</taxon>
    </lineage>
</organism>
<dbReference type="SMART" id="SM00018">
    <property type="entry name" value="PD"/>
    <property type="match status" value="1"/>
</dbReference>
<dbReference type="InterPro" id="IPR000519">
    <property type="entry name" value="P_trefoil_dom"/>
</dbReference>
<dbReference type="SUPFAM" id="SSF57492">
    <property type="entry name" value="Trefoil"/>
    <property type="match status" value="1"/>
</dbReference>
<keyword evidence="5" id="KW-1185">Reference proteome</keyword>
<dbReference type="Gene3D" id="4.10.110.10">
    <property type="entry name" value="Spasmolytic Protein, domain 1"/>
    <property type="match status" value="1"/>
</dbReference>
<dbReference type="GO" id="GO:0005975">
    <property type="term" value="P:carbohydrate metabolic process"/>
    <property type="evidence" value="ECO:0007669"/>
    <property type="project" value="InterPro"/>
</dbReference>
<accession>A0A7M7SXG2</accession>
<dbReference type="KEGG" id="spu:115922845"/>
<dbReference type="CDD" id="cd00111">
    <property type="entry name" value="Trefoil"/>
    <property type="match status" value="1"/>
</dbReference>
<dbReference type="InterPro" id="IPR011013">
    <property type="entry name" value="Gal_mutarotase_sf_dom"/>
</dbReference>
<dbReference type="EnsemblMetazoa" id="XM_030982571">
    <property type="protein sequence ID" value="XP_030838431"/>
    <property type="gene ID" value="LOC115922845"/>
</dbReference>
<dbReference type="GO" id="GO:0030246">
    <property type="term" value="F:carbohydrate binding"/>
    <property type="evidence" value="ECO:0007669"/>
    <property type="project" value="InterPro"/>
</dbReference>
<dbReference type="Gene3D" id="2.60.40.1760">
    <property type="entry name" value="glycosyl hydrolase (family 31)"/>
    <property type="match status" value="1"/>
</dbReference>